<evidence type="ECO:0000259" key="6">
    <source>
        <dbReference type="Pfam" id="PF04377"/>
    </source>
</evidence>
<protein>
    <recommendedName>
        <fullName evidence="4">Aspartate/glutamate leucyltransferase</fullName>
        <ecNumber evidence="4">2.3.2.29</ecNumber>
    </recommendedName>
</protein>
<dbReference type="PANTHER" id="PTHR21367:SF1">
    <property type="entry name" value="ARGINYL-TRNA--PROTEIN TRANSFERASE 1"/>
    <property type="match status" value="1"/>
</dbReference>
<dbReference type="NCBIfam" id="NF002342">
    <property type="entry name" value="PRK01305.1-3"/>
    <property type="match status" value="1"/>
</dbReference>
<organism evidence="7 8">
    <name type="scientific">Thermomonas fusca</name>
    <dbReference type="NCBI Taxonomy" id="215690"/>
    <lineage>
        <taxon>Bacteria</taxon>
        <taxon>Pseudomonadati</taxon>
        <taxon>Pseudomonadota</taxon>
        <taxon>Gammaproteobacteria</taxon>
        <taxon>Lysobacterales</taxon>
        <taxon>Lysobacteraceae</taxon>
        <taxon>Thermomonas</taxon>
    </lineage>
</organism>
<dbReference type="PIRSF" id="PIRSF037208">
    <property type="entry name" value="ATE_pro_prd"/>
    <property type="match status" value="1"/>
</dbReference>
<proteinExistence type="inferred from homology"/>
<dbReference type="EC" id="2.3.2.29" evidence="4"/>
<feature type="domain" description="N-end rule aminoacyl transferase C-terminal" evidence="6">
    <location>
        <begin position="106"/>
        <end position="228"/>
    </location>
</feature>
<dbReference type="STRING" id="1123377.GCA_000423885_01344"/>
<dbReference type="Pfam" id="PF04376">
    <property type="entry name" value="ATE_N"/>
    <property type="match status" value="1"/>
</dbReference>
<dbReference type="EMBL" id="SROY01000003">
    <property type="protein sequence ID" value="TLX21574.1"/>
    <property type="molecule type" value="Genomic_DNA"/>
</dbReference>
<comment type="catalytic activity">
    <reaction evidence="4">
        <text>N-terminal L-aspartyl-[protein] + L-leucyl-tRNA(Leu) = N-terminal L-leucyl-L-aspartyl-[protein] + tRNA(Leu) + H(+)</text>
        <dbReference type="Rhea" id="RHEA:50420"/>
        <dbReference type="Rhea" id="RHEA-COMP:9613"/>
        <dbReference type="Rhea" id="RHEA-COMP:9622"/>
        <dbReference type="Rhea" id="RHEA-COMP:12669"/>
        <dbReference type="Rhea" id="RHEA-COMP:12674"/>
        <dbReference type="ChEBI" id="CHEBI:15378"/>
        <dbReference type="ChEBI" id="CHEBI:64720"/>
        <dbReference type="ChEBI" id="CHEBI:78442"/>
        <dbReference type="ChEBI" id="CHEBI:78494"/>
        <dbReference type="ChEBI" id="CHEBI:133042"/>
        <dbReference type="EC" id="2.3.2.29"/>
    </reaction>
</comment>
<evidence type="ECO:0000256" key="4">
    <source>
        <dbReference type="HAMAP-Rule" id="MF_00689"/>
    </source>
</evidence>
<comment type="function">
    <text evidence="4">Functions in the N-end rule pathway of protein degradation where it conjugates Leu from its aminoacyl-tRNA to the N-termini of proteins containing an N-terminal aspartate or glutamate.</text>
</comment>
<dbReference type="HAMAP" id="MF_00689">
    <property type="entry name" value="Bpt"/>
    <property type="match status" value="1"/>
</dbReference>
<name>A0A5R9PDK1_9GAMM</name>
<accession>A0A5R9PDK1</accession>
<evidence type="ECO:0000313" key="7">
    <source>
        <dbReference type="EMBL" id="TLX21574.1"/>
    </source>
</evidence>
<keyword evidence="1 4" id="KW-0963">Cytoplasm</keyword>
<reference evidence="7 8" key="1">
    <citation type="submission" date="2019-04" db="EMBL/GenBank/DDBJ databases">
        <authorList>
            <person name="Grouzdev D.S."/>
            <person name="Nazina T.N."/>
        </authorList>
    </citation>
    <scope>NUCLEOTIDE SEQUENCE [LARGE SCALE GENOMIC DNA]</scope>
    <source>
        <strain evidence="7 8">SHC 3-19</strain>
    </source>
</reference>
<keyword evidence="8" id="KW-1185">Reference proteome</keyword>
<sequence length="239" mass="27297">MGSDDDNLRLFHSTPHPCGYWPGREARDLVLDPRDERLPKLYPTALAWGFRRSGDIVYRPSCSGCRACVPVRVPVAAFVPDRSQRRCLARNADVDAHVVAPACTDEYLALYRRYLSARHPGGGMDDHGAHEFEQFLIGAWNDSRFLELRERASHRLLAVAVTDLAPEALSAVYTFYEPDEAARGLGTLGVLRQLEWARRDGRTHLYLGYWIASHPKMDYKRRFRPLEGFDGRGWRRLEA</sequence>
<dbReference type="AlphaFoldDB" id="A0A5R9PDK1"/>
<dbReference type="InterPro" id="IPR017138">
    <property type="entry name" value="Asp_Glu_LeuTrfase"/>
</dbReference>
<dbReference type="GO" id="GO:0005737">
    <property type="term" value="C:cytoplasm"/>
    <property type="evidence" value="ECO:0007669"/>
    <property type="project" value="UniProtKB-SubCell"/>
</dbReference>
<dbReference type="Proteomes" id="UP000308508">
    <property type="component" value="Unassembled WGS sequence"/>
</dbReference>
<keyword evidence="3 4" id="KW-0012">Acyltransferase</keyword>
<dbReference type="SUPFAM" id="SSF55729">
    <property type="entry name" value="Acyl-CoA N-acyltransferases (Nat)"/>
    <property type="match status" value="1"/>
</dbReference>
<dbReference type="RefSeq" id="WP_138348849.1">
    <property type="nucleotide sequence ID" value="NZ_SROY01000003.1"/>
</dbReference>
<keyword evidence="2 4" id="KW-0808">Transferase</keyword>
<gene>
    <name evidence="4" type="primary">bpt</name>
    <name evidence="7" type="ORF">E5S66_08565</name>
</gene>
<dbReference type="Pfam" id="PF04377">
    <property type="entry name" value="ATE_C"/>
    <property type="match status" value="1"/>
</dbReference>
<evidence type="ECO:0000256" key="2">
    <source>
        <dbReference type="ARBA" id="ARBA00022679"/>
    </source>
</evidence>
<comment type="catalytic activity">
    <reaction evidence="4">
        <text>N-terminal L-glutamyl-[protein] + L-leucyl-tRNA(Leu) = N-terminal L-leucyl-L-glutamyl-[protein] + tRNA(Leu) + H(+)</text>
        <dbReference type="Rhea" id="RHEA:50412"/>
        <dbReference type="Rhea" id="RHEA-COMP:9613"/>
        <dbReference type="Rhea" id="RHEA-COMP:9622"/>
        <dbReference type="Rhea" id="RHEA-COMP:12664"/>
        <dbReference type="Rhea" id="RHEA-COMP:12668"/>
        <dbReference type="ChEBI" id="CHEBI:15378"/>
        <dbReference type="ChEBI" id="CHEBI:64721"/>
        <dbReference type="ChEBI" id="CHEBI:78442"/>
        <dbReference type="ChEBI" id="CHEBI:78494"/>
        <dbReference type="ChEBI" id="CHEBI:133041"/>
        <dbReference type="EC" id="2.3.2.29"/>
    </reaction>
</comment>
<evidence type="ECO:0000256" key="1">
    <source>
        <dbReference type="ARBA" id="ARBA00022490"/>
    </source>
</evidence>
<dbReference type="NCBIfam" id="NF002341">
    <property type="entry name" value="PRK01305.1-1"/>
    <property type="match status" value="1"/>
</dbReference>
<dbReference type="NCBIfam" id="NF002346">
    <property type="entry name" value="PRK01305.2-3"/>
    <property type="match status" value="1"/>
</dbReference>
<dbReference type="InterPro" id="IPR007472">
    <property type="entry name" value="N-end_Aminoacyl_Trfase_C"/>
</dbReference>
<comment type="subcellular location">
    <subcellularLocation>
        <location evidence="4">Cytoplasm</location>
    </subcellularLocation>
</comment>
<dbReference type="GO" id="GO:0004057">
    <property type="term" value="F:arginyl-tRNA--protein transferase activity"/>
    <property type="evidence" value="ECO:0007669"/>
    <property type="project" value="InterPro"/>
</dbReference>
<comment type="caution">
    <text evidence="7">The sequence shown here is derived from an EMBL/GenBank/DDBJ whole genome shotgun (WGS) entry which is preliminary data.</text>
</comment>
<evidence type="ECO:0000313" key="8">
    <source>
        <dbReference type="Proteomes" id="UP000308508"/>
    </source>
</evidence>
<dbReference type="InterPro" id="IPR007471">
    <property type="entry name" value="N-end_Aminoacyl_Trfase_N"/>
</dbReference>
<dbReference type="GO" id="GO:0008914">
    <property type="term" value="F:leucyl-tRNA--protein transferase activity"/>
    <property type="evidence" value="ECO:0007669"/>
    <property type="project" value="UniProtKB-UniRule"/>
</dbReference>
<feature type="domain" description="N-end aminoacyl transferase N-terminal" evidence="5">
    <location>
        <begin position="16"/>
        <end position="86"/>
    </location>
</feature>
<evidence type="ECO:0000259" key="5">
    <source>
        <dbReference type="Pfam" id="PF04376"/>
    </source>
</evidence>
<evidence type="ECO:0000256" key="3">
    <source>
        <dbReference type="ARBA" id="ARBA00023315"/>
    </source>
</evidence>
<dbReference type="InterPro" id="IPR016181">
    <property type="entry name" value="Acyl_CoA_acyltransferase"/>
</dbReference>
<dbReference type="InterPro" id="IPR030700">
    <property type="entry name" value="N-end_Aminoacyl_Trfase"/>
</dbReference>
<dbReference type="GO" id="GO:0071596">
    <property type="term" value="P:ubiquitin-dependent protein catabolic process via the N-end rule pathway"/>
    <property type="evidence" value="ECO:0007669"/>
    <property type="project" value="InterPro"/>
</dbReference>
<comment type="similarity">
    <text evidence="4">Belongs to the R-transferase family. Bpt subfamily.</text>
</comment>
<dbReference type="PANTHER" id="PTHR21367">
    <property type="entry name" value="ARGININE-TRNA-PROTEIN TRANSFERASE 1"/>
    <property type="match status" value="1"/>
</dbReference>